<keyword evidence="2" id="KW-0808">Transferase</keyword>
<dbReference type="SUPFAM" id="SSF55729">
    <property type="entry name" value="Acyl-CoA N-acyltransferases (Nat)"/>
    <property type="match status" value="1"/>
</dbReference>
<accession>A0A7Y7XHQ3</accession>
<gene>
    <name evidence="2" type="ORF">HX882_29565</name>
</gene>
<dbReference type="PANTHER" id="PTHR43610">
    <property type="entry name" value="BLL6696 PROTEIN"/>
    <property type="match status" value="1"/>
</dbReference>
<proteinExistence type="predicted"/>
<dbReference type="RefSeq" id="WP_177105512.1">
    <property type="nucleotide sequence ID" value="NZ_JACAQB010000028.1"/>
</dbReference>
<dbReference type="EMBL" id="JACAQB010000028">
    <property type="protein sequence ID" value="NWC00028.1"/>
    <property type="molecule type" value="Genomic_DNA"/>
</dbReference>
<dbReference type="Gene3D" id="3.40.630.30">
    <property type="match status" value="1"/>
</dbReference>
<comment type="caution">
    <text evidence="2">The sequence shown here is derived from an EMBL/GenBank/DDBJ whole genome shotgun (WGS) entry which is preliminary data.</text>
</comment>
<dbReference type="GO" id="GO:0016747">
    <property type="term" value="F:acyltransferase activity, transferring groups other than amino-acyl groups"/>
    <property type="evidence" value="ECO:0007669"/>
    <property type="project" value="InterPro"/>
</dbReference>
<evidence type="ECO:0000259" key="1">
    <source>
        <dbReference type="Pfam" id="PF13302"/>
    </source>
</evidence>
<dbReference type="Pfam" id="PF13302">
    <property type="entry name" value="Acetyltransf_3"/>
    <property type="match status" value="1"/>
</dbReference>
<dbReference type="InterPro" id="IPR016181">
    <property type="entry name" value="Acyl_CoA_acyltransferase"/>
</dbReference>
<protein>
    <submittedName>
        <fullName evidence="2">GNAT family N-acetyltransferase</fullName>
    </submittedName>
</protein>
<dbReference type="PANTHER" id="PTHR43610:SF1">
    <property type="entry name" value="N-ACETYLTRANSFERASE DOMAIN-CONTAINING PROTEIN"/>
    <property type="match status" value="1"/>
</dbReference>
<reference evidence="2 3" key="1">
    <citation type="submission" date="2020-04" db="EMBL/GenBank/DDBJ databases">
        <title>Molecular characterization of pseudomonads from Agaricus bisporus reveal novel blotch 2 pathogens in Western Europe.</title>
        <authorList>
            <person name="Taparia T."/>
            <person name="Krijger M."/>
            <person name="Haynes E."/>
            <person name="Elpinstone J.G."/>
            <person name="Noble R."/>
            <person name="Van Der Wolf J."/>
        </authorList>
    </citation>
    <scope>NUCLEOTIDE SEQUENCE [LARGE SCALE GENOMIC DNA]</scope>
    <source>
        <strain evidence="2 3">H7001</strain>
    </source>
</reference>
<dbReference type="InterPro" id="IPR000182">
    <property type="entry name" value="GNAT_dom"/>
</dbReference>
<evidence type="ECO:0000313" key="3">
    <source>
        <dbReference type="Proteomes" id="UP000539985"/>
    </source>
</evidence>
<organism evidence="2 3">
    <name type="scientific">Pseudomonas gingeri</name>
    <dbReference type="NCBI Taxonomy" id="117681"/>
    <lineage>
        <taxon>Bacteria</taxon>
        <taxon>Pseudomonadati</taxon>
        <taxon>Pseudomonadota</taxon>
        <taxon>Gammaproteobacteria</taxon>
        <taxon>Pseudomonadales</taxon>
        <taxon>Pseudomonadaceae</taxon>
        <taxon>Pseudomonas</taxon>
    </lineage>
</organism>
<dbReference type="AlphaFoldDB" id="A0A7Y7XHQ3"/>
<evidence type="ECO:0000313" key="2">
    <source>
        <dbReference type="EMBL" id="NWC00028.1"/>
    </source>
</evidence>
<name>A0A7Y7XHQ3_9PSED</name>
<sequence>MSAEKLDYQPVLVGPTLLLKPLKQDDFEALYEAAKDPEIWAGHPAKERYKKPEFEAYFSTLLSTKKALAVHDASSARMVGTSSFYSPPDRPECIAIGFTFLIREKWGGASNFELKTLMIEHAFSAFDEVYFHIGPANIRSQKATMKLGAVFLYEAELKISASPAPCKCYSLTKATWEKSGSVHN</sequence>
<dbReference type="Proteomes" id="UP000539985">
    <property type="component" value="Unassembled WGS sequence"/>
</dbReference>
<feature type="domain" description="N-acetyltransferase" evidence="1">
    <location>
        <begin position="17"/>
        <end position="149"/>
    </location>
</feature>